<feature type="compositionally biased region" description="Basic residues" evidence="5">
    <location>
        <begin position="346"/>
        <end position="355"/>
    </location>
</feature>
<keyword evidence="8" id="KW-1185">Reference proteome</keyword>
<feature type="compositionally biased region" description="Gly residues" evidence="5">
    <location>
        <begin position="434"/>
        <end position="452"/>
    </location>
</feature>
<evidence type="ECO:0000256" key="5">
    <source>
        <dbReference type="SAM" id="MobiDB-lite"/>
    </source>
</evidence>
<dbReference type="InterPro" id="IPR050590">
    <property type="entry name" value="Exosome_comp_Rrp42_subfam"/>
</dbReference>
<dbReference type="PANTHER" id="PTHR11097">
    <property type="entry name" value="EXOSOME COMPLEX EXONUCLEASE RIBOSOMAL RNA PROCESSING PROTEIN"/>
    <property type="match status" value="1"/>
</dbReference>
<protein>
    <submittedName>
        <fullName evidence="7">Exosome complex exoribonuclease</fullName>
    </submittedName>
</protein>
<feature type="region of interest" description="Disordered" evidence="5">
    <location>
        <begin position="178"/>
        <end position="200"/>
    </location>
</feature>
<accession>A0AAX4PJY5</accession>
<feature type="region of interest" description="Disordered" evidence="5">
    <location>
        <begin position="230"/>
        <end position="263"/>
    </location>
</feature>
<dbReference type="GO" id="GO:0034476">
    <property type="term" value="P:U5 snRNA 3'-end processing"/>
    <property type="evidence" value="ECO:0007669"/>
    <property type="project" value="TreeGrafter"/>
</dbReference>
<feature type="compositionally biased region" description="Acidic residues" evidence="5">
    <location>
        <begin position="232"/>
        <end position="249"/>
    </location>
</feature>
<reference evidence="7 8" key="1">
    <citation type="submission" date="2024-03" db="EMBL/GenBank/DDBJ databases">
        <title>Complete genome sequence of the green alga Chloropicon roscoffensis RCC1871.</title>
        <authorList>
            <person name="Lemieux C."/>
            <person name="Pombert J.-F."/>
            <person name="Otis C."/>
            <person name="Turmel M."/>
        </authorList>
    </citation>
    <scope>NUCLEOTIDE SEQUENCE [LARGE SCALE GENOMIC DNA]</scope>
    <source>
        <strain evidence="7 8">RCC1871</strain>
    </source>
</reference>
<dbReference type="InterPro" id="IPR020568">
    <property type="entry name" value="Ribosomal_Su5_D2-typ_SF"/>
</dbReference>
<dbReference type="GO" id="GO:0000177">
    <property type="term" value="C:cytoplasmic exosome (RNase complex)"/>
    <property type="evidence" value="ECO:0007669"/>
    <property type="project" value="TreeGrafter"/>
</dbReference>
<dbReference type="InterPro" id="IPR001247">
    <property type="entry name" value="ExoRNase_PH_dom1"/>
</dbReference>
<dbReference type="Gene3D" id="3.30.230.70">
    <property type="entry name" value="GHMP Kinase, N-terminal domain"/>
    <property type="match status" value="1"/>
</dbReference>
<dbReference type="GO" id="GO:0034473">
    <property type="term" value="P:U1 snRNA 3'-end processing"/>
    <property type="evidence" value="ECO:0007669"/>
    <property type="project" value="TreeGrafter"/>
</dbReference>
<evidence type="ECO:0000313" key="7">
    <source>
        <dbReference type="EMBL" id="WZN66644.1"/>
    </source>
</evidence>
<proteinExistence type="inferred from homology"/>
<organism evidence="7 8">
    <name type="scientific">Chloropicon roscoffensis</name>
    <dbReference type="NCBI Taxonomy" id="1461544"/>
    <lineage>
        <taxon>Eukaryota</taxon>
        <taxon>Viridiplantae</taxon>
        <taxon>Chlorophyta</taxon>
        <taxon>Chloropicophyceae</taxon>
        <taxon>Chloropicales</taxon>
        <taxon>Chloropicaceae</taxon>
        <taxon>Chloropicon</taxon>
    </lineage>
</organism>
<evidence type="ECO:0000256" key="2">
    <source>
        <dbReference type="ARBA" id="ARBA00004496"/>
    </source>
</evidence>
<feature type="compositionally biased region" description="Low complexity" evidence="5">
    <location>
        <begin position="397"/>
        <end position="407"/>
    </location>
</feature>
<evidence type="ECO:0000259" key="6">
    <source>
        <dbReference type="Pfam" id="PF01138"/>
    </source>
</evidence>
<feature type="compositionally biased region" description="Low complexity" evidence="5">
    <location>
        <begin position="416"/>
        <end position="425"/>
    </location>
</feature>
<dbReference type="Proteomes" id="UP001472866">
    <property type="component" value="Chromosome 16"/>
</dbReference>
<dbReference type="GO" id="GO:0071035">
    <property type="term" value="P:nuclear polyadenylation-dependent rRNA catabolic process"/>
    <property type="evidence" value="ECO:0007669"/>
    <property type="project" value="TreeGrafter"/>
</dbReference>
<feature type="region of interest" description="Disordered" evidence="5">
    <location>
        <begin position="343"/>
        <end position="365"/>
    </location>
</feature>
<dbReference type="SUPFAM" id="SSF54211">
    <property type="entry name" value="Ribosomal protein S5 domain 2-like"/>
    <property type="match status" value="1"/>
</dbReference>
<dbReference type="GO" id="GO:0034475">
    <property type="term" value="P:U4 snRNA 3'-end processing"/>
    <property type="evidence" value="ECO:0007669"/>
    <property type="project" value="TreeGrafter"/>
</dbReference>
<dbReference type="EMBL" id="CP151516">
    <property type="protein sequence ID" value="WZN66644.1"/>
    <property type="molecule type" value="Genomic_DNA"/>
</dbReference>
<dbReference type="AlphaFoldDB" id="A0AAX4PJY5"/>
<evidence type="ECO:0000256" key="1">
    <source>
        <dbReference type="ARBA" id="ARBA00004123"/>
    </source>
</evidence>
<dbReference type="GO" id="GO:0071028">
    <property type="term" value="P:nuclear mRNA surveillance"/>
    <property type="evidence" value="ECO:0007669"/>
    <property type="project" value="TreeGrafter"/>
</dbReference>
<dbReference type="Pfam" id="PF01138">
    <property type="entry name" value="RNase_PH"/>
    <property type="match status" value="1"/>
</dbReference>
<evidence type="ECO:0000313" key="8">
    <source>
        <dbReference type="Proteomes" id="UP001472866"/>
    </source>
</evidence>
<dbReference type="GO" id="GO:0071038">
    <property type="term" value="P:TRAMP-dependent tRNA surveillance pathway"/>
    <property type="evidence" value="ECO:0007669"/>
    <property type="project" value="TreeGrafter"/>
</dbReference>
<comment type="similarity">
    <text evidence="3">Belongs to the RNase PH family.</text>
</comment>
<evidence type="ECO:0000256" key="4">
    <source>
        <dbReference type="ARBA" id="ARBA00022490"/>
    </source>
</evidence>
<dbReference type="GO" id="GO:0016075">
    <property type="term" value="P:rRNA catabolic process"/>
    <property type="evidence" value="ECO:0007669"/>
    <property type="project" value="TreeGrafter"/>
</dbReference>
<gene>
    <name evidence="7" type="ORF">HKI87_16g82120</name>
</gene>
<dbReference type="InterPro" id="IPR027408">
    <property type="entry name" value="PNPase/RNase_PH_dom_sf"/>
</dbReference>
<dbReference type="SUPFAM" id="SSF55666">
    <property type="entry name" value="Ribonuclease PH domain 2-like"/>
    <property type="match status" value="1"/>
</dbReference>
<dbReference type="GO" id="GO:0035925">
    <property type="term" value="F:mRNA 3'-UTR AU-rich region binding"/>
    <property type="evidence" value="ECO:0007669"/>
    <property type="project" value="TreeGrafter"/>
</dbReference>
<dbReference type="PANTHER" id="PTHR11097:SF14">
    <property type="entry name" value="EXOSOME COMPLEX COMPONENT RRP45"/>
    <property type="match status" value="1"/>
</dbReference>
<keyword evidence="4" id="KW-0963">Cytoplasm</keyword>
<dbReference type="InterPro" id="IPR036345">
    <property type="entry name" value="ExoRNase_PH_dom2_sf"/>
</dbReference>
<feature type="region of interest" description="Disordered" evidence="5">
    <location>
        <begin position="397"/>
        <end position="465"/>
    </location>
</feature>
<evidence type="ECO:0000256" key="3">
    <source>
        <dbReference type="ARBA" id="ARBA00006678"/>
    </source>
</evidence>
<comment type="subcellular location">
    <subcellularLocation>
        <location evidence="2">Cytoplasm</location>
    </subcellularLocation>
    <subcellularLocation>
        <location evidence="1">Nucleus</location>
    </subcellularLocation>
</comment>
<sequence length="465" mass="49185">MVTGGLIAANAGVLREALLDADCREDGRSARESRPVTLKLEHCLQPSHQDKSRAPQVTMASVAVGKTRATATVSARIEETPIDRAHEGSFSLFVDCDRELELAFGQEKQQEASRCLDQLLKHGRALDLESLCIVPGRLAWSIRLDVRVAESDGNVLDACAVAAVAAMKSFVRPDHRVSELASPADGGEGEGEGRSRKAASIVPLEEREGVRLTVHHSPFTVSFVAFAKPAEGGEDGNADDEEGGDDAMDTGERVSGDEGSDDEAEDLRANFVYAIDATLAEESCCDARVVAAADSEGYLRLMRKLGGRPLPRGDLTLLARLACVRARELGAYVEAECRSFDERSRRERVRRKHNPKAGAGSGAGAGGIKLELGQVAAIRPVDEDALGMDLDDRAMAEAASEAEAAGEGPRKVVEMPARPGAGAARAKGRKRRQGPGGGGRKVVARGEGGGGSPAHLRDALAPGYR</sequence>
<feature type="domain" description="Exoribonuclease phosphorolytic" evidence="6">
    <location>
        <begin position="59"/>
        <end position="172"/>
    </location>
</feature>
<name>A0AAX4PJY5_9CHLO</name>
<dbReference type="GO" id="GO:0000176">
    <property type="term" value="C:nuclear exosome (RNase complex)"/>
    <property type="evidence" value="ECO:0007669"/>
    <property type="project" value="TreeGrafter"/>
</dbReference>
<dbReference type="GO" id="GO:0000467">
    <property type="term" value="P:exonucleolytic trimming to generate mature 3'-end of 5.8S rRNA from tricistronic rRNA transcript (SSU-rRNA, 5.8S rRNA, LSU-rRNA)"/>
    <property type="evidence" value="ECO:0007669"/>
    <property type="project" value="TreeGrafter"/>
</dbReference>